<dbReference type="Pfam" id="PF07729">
    <property type="entry name" value="FCD"/>
    <property type="match status" value="1"/>
</dbReference>
<dbReference type="InterPro" id="IPR008920">
    <property type="entry name" value="TF_FadR/GntR_C"/>
</dbReference>
<evidence type="ECO:0000259" key="4">
    <source>
        <dbReference type="PROSITE" id="PS50949"/>
    </source>
</evidence>
<dbReference type="EMBL" id="NNRM01000044">
    <property type="protein sequence ID" value="OYR22423.1"/>
    <property type="molecule type" value="Genomic_DNA"/>
</dbReference>
<dbReference type="Proteomes" id="UP000216188">
    <property type="component" value="Unassembled WGS sequence"/>
</dbReference>
<dbReference type="InterPro" id="IPR000524">
    <property type="entry name" value="Tscrpt_reg_HTH_GntR"/>
</dbReference>
<dbReference type="SUPFAM" id="SSF46785">
    <property type="entry name" value="Winged helix' DNA-binding domain"/>
    <property type="match status" value="2"/>
</dbReference>
<dbReference type="Gene3D" id="1.20.120.530">
    <property type="entry name" value="GntR ligand-binding domain-like"/>
    <property type="match status" value="1"/>
</dbReference>
<evidence type="ECO:0000256" key="3">
    <source>
        <dbReference type="ARBA" id="ARBA00023163"/>
    </source>
</evidence>
<dbReference type="CDD" id="cd07377">
    <property type="entry name" value="WHTH_GntR"/>
    <property type="match status" value="1"/>
</dbReference>
<evidence type="ECO:0000313" key="5">
    <source>
        <dbReference type="EMBL" id="OYR22423.1"/>
    </source>
</evidence>
<dbReference type="PANTHER" id="PTHR43537">
    <property type="entry name" value="TRANSCRIPTIONAL REGULATOR, GNTR FAMILY"/>
    <property type="match status" value="1"/>
</dbReference>
<dbReference type="InterPro" id="IPR036388">
    <property type="entry name" value="WH-like_DNA-bd_sf"/>
</dbReference>
<sequence>MWAGLFICAVADSESNAADQWKDIVMRGAAPRLYQSARDRLALDIANGGLVEGQRLSETWVAEHFGISRAPARQALVELAAQGLLAKEQGRRGYVVAASADVKGSNEGAVAKRGPIQFLPSWQRIYSGIEREIFARTSIASWRVNELALAKHYGVSRTVARDVVARLQQRGIIDKAEGGRWLAPALTDKRLHDLFELRWVLEPLALEKALPRLPEDLLIRLRANLDAAVLAAQVSAATLDALEQQLHVELLGYCDNQALLEAVRLPQTLLVAHHFLYQWTSGLFATEPFLPEHLAIVAALQSGDLNGAQAALVDHLQISHERAMLRVQTIAGTIEPYDLPYLERQDG</sequence>
<dbReference type="SMART" id="SM00345">
    <property type="entry name" value="HTH_GNTR"/>
    <property type="match status" value="1"/>
</dbReference>
<dbReference type="InterPro" id="IPR011711">
    <property type="entry name" value="GntR_C"/>
</dbReference>
<dbReference type="Gene3D" id="1.10.10.10">
    <property type="entry name" value="Winged helix-like DNA-binding domain superfamily/Winged helix DNA-binding domain"/>
    <property type="match status" value="2"/>
</dbReference>
<protein>
    <submittedName>
        <fullName evidence="5">HTH domain protein</fullName>
    </submittedName>
</protein>
<evidence type="ECO:0000313" key="6">
    <source>
        <dbReference type="Proteomes" id="UP000216188"/>
    </source>
</evidence>
<feature type="domain" description="HTH gntR-type" evidence="4">
    <location>
        <begin position="31"/>
        <end position="99"/>
    </location>
</feature>
<dbReference type="InterPro" id="IPR036390">
    <property type="entry name" value="WH_DNA-bd_sf"/>
</dbReference>
<dbReference type="GO" id="GO:0003677">
    <property type="term" value="F:DNA binding"/>
    <property type="evidence" value="ECO:0007669"/>
    <property type="project" value="UniProtKB-KW"/>
</dbReference>
<organism evidence="5 6">
    <name type="scientific">Brucella pseudogrignonensis</name>
    <dbReference type="NCBI Taxonomy" id="419475"/>
    <lineage>
        <taxon>Bacteria</taxon>
        <taxon>Pseudomonadati</taxon>
        <taxon>Pseudomonadota</taxon>
        <taxon>Alphaproteobacteria</taxon>
        <taxon>Hyphomicrobiales</taxon>
        <taxon>Brucellaceae</taxon>
        <taxon>Brucella/Ochrobactrum group</taxon>
        <taxon>Brucella</taxon>
    </lineage>
</organism>
<keyword evidence="6" id="KW-1185">Reference proteome</keyword>
<gene>
    <name evidence="5" type="ORF">CEV34_4255</name>
</gene>
<comment type="caution">
    <text evidence="5">The sequence shown here is derived from an EMBL/GenBank/DDBJ whole genome shotgun (WGS) entry which is preliminary data.</text>
</comment>
<accession>A0A256G5Q1</accession>
<dbReference type="STRING" id="419475.A8A54_20170"/>
<reference evidence="5 6" key="1">
    <citation type="submission" date="2017-07" db="EMBL/GenBank/DDBJ databases">
        <title>Phylogenetic study on the rhizospheric bacterium Ochrobactrum sp. A44.</title>
        <authorList>
            <person name="Krzyzanowska D.M."/>
            <person name="Ossowicki A."/>
            <person name="Rajewska M."/>
            <person name="Maciag T."/>
            <person name="Kaczynski Z."/>
            <person name="Czerwicka M."/>
            <person name="Jafra S."/>
        </authorList>
    </citation>
    <scope>NUCLEOTIDE SEQUENCE [LARGE SCALE GENOMIC DNA]</scope>
    <source>
        <strain evidence="5 6">CCUG 30717</strain>
    </source>
</reference>
<keyword evidence="2" id="KW-0238">DNA-binding</keyword>
<keyword evidence="3" id="KW-0804">Transcription</keyword>
<dbReference type="AlphaFoldDB" id="A0A256G5Q1"/>
<evidence type="ECO:0000256" key="2">
    <source>
        <dbReference type="ARBA" id="ARBA00023125"/>
    </source>
</evidence>
<dbReference type="PANTHER" id="PTHR43537:SF5">
    <property type="entry name" value="UXU OPERON TRANSCRIPTIONAL REGULATOR"/>
    <property type="match status" value="1"/>
</dbReference>
<evidence type="ECO:0000256" key="1">
    <source>
        <dbReference type="ARBA" id="ARBA00023015"/>
    </source>
</evidence>
<dbReference type="GO" id="GO:0003700">
    <property type="term" value="F:DNA-binding transcription factor activity"/>
    <property type="evidence" value="ECO:0007669"/>
    <property type="project" value="InterPro"/>
</dbReference>
<dbReference type="SMART" id="SM00895">
    <property type="entry name" value="FCD"/>
    <property type="match status" value="1"/>
</dbReference>
<dbReference type="RefSeq" id="WP_094544373.1">
    <property type="nucleotide sequence ID" value="NZ_JBHEEM010000004.1"/>
</dbReference>
<dbReference type="PROSITE" id="PS50949">
    <property type="entry name" value="HTH_GNTR"/>
    <property type="match status" value="1"/>
</dbReference>
<dbReference type="Pfam" id="PF00392">
    <property type="entry name" value="GntR"/>
    <property type="match status" value="1"/>
</dbReference>
<proteinExistence type="predicted"/>
<name>A0A256G5Q1_9HYPH</name>
<dbReference type="SUPFAM" id="SSF48008">
    <property type="entry name" value="GntR ligand-binding domain-like"/>
    <property type="match status" value="1"/>
</dbReference>
<keyword evidence="1" id="KW-0805">Transcription regulation</keyword>